<reference evidence="4 5" key="1">
    <citation type="journal article" date="2018" name="BMC Genomics">
        <title>Genomic comparison of Trypanosoma conorhini and Trypanosoma rangeli to Trypanosoma cruzi strains of high and low virulence.</title>
        <authorList>
            <person name="Bradwell K.R."/>
            <person name="Koparde V.N."/>
            <person name="Matveyev A.V."/>
            <person name="Serrano M.G."/>
            <person name="Alves J.M."/>
            <person name="Parikh H."/>
            <person name="Huang B."/>
            <person name="Lee V."/>
            <person name="Espinosa-Alvarez O."/>
            <person name="Ortiz P.A."/>
            <person name="Costa-Martins A.G."/>
            <person name="Teixeira M.M."/>
            <person name="Buck G.A."/>
        </authorList>
    </citation>
    <scope>NUCLEOTIDE SEQUENCE [LARGE SCALE GENOMIC DNA]</scope>
    <source>
        <strain evidence="4 5">025E</strain>
    </source>
</reference>
<dbReference type="Pfam" id="PF06047">
    <property type="entry name" value="Nkap_C"/>
    <property type="match status" value="1"/>
</dbReference>
<evidence type="ECO:0000313" key="4">
    <source>
        <dbReference type="EMBL" id="RNF03525.1"/>
    </source>
</evidence>
<dbReference type="GeneID" id="40321779"/>
<comment type="similarity">
    <text evidence="1">Belongs to the NKAP family.</text>
</comment>
<protein>
    <recommendedName>
        <fullName evidence="3">NF-kappa-B-activating protein C-terminal domain-containing protein</fullName>
    </recommendedName>
</protein>
<name>A0A422NDG7_9TRYP</name>
<dbReference type="EMBL" id="MKKU01000717">
    <property type="protein sequence ID" value="RNF03525.1"/>
    <property type="molecule type" value="Genomic_DNA"/>
</dbReference>
<comment type="caution">
    <text evidence="4">The sequence shown here is derived from an EMBL/GenBank/DDBJ whole genome shotgun (WGS) entry which is preliminary data.</text>
</comment>
<organism evidence="4 5">
    <name type="scientific">Trypanosoma conorhini</name>
    <dbReference type="NCBI Taxonomy" id="83891"/>
    <lineage>
        <taxon>Eukaryota</taxon>
        <taxon>Discoba</taxon>
        <taxon>Euglenozoa</taxon>
        <taxon>Kinetoplastea</taxon>
        <taxon>Metakinetoplastina</taxon>
        <taxon>Trypanosomatida</taxon>
        <taxon>Trypanosomatidae</taxon>
        <taxon>Trypanosoma</taxon>
    </lineage>
</organism>
<dbReference type="InterPro" id="IPR040466">
    <property type="entry name" value="NKAP"/>
</dbReference>
<feature type="compositionally biased region" description="Basic and acidic residues" evidence="2">
    <location>
        <begin position="57"/>
        <end position="67"/>
    </location>
</feature>
<feature type="region of interest" description="Disordered" evidence="2">
    <location>
        <begin position="37"/>
        <end position="73"/>
    </location>
</feature>
<keyword evidence="5" id="KW-1185">Reference proteome</keyword>
<dbReference type="InterPro" id="IPR009269">
    <property type="entry name" value="NKAP_C"/>
</dbReference>
<dbReference type="GO" id="GO:0010468">
    <property type="term" value="P:regulation of gene expression"/>
    <property type="evidence" value="ECO:0007669"/>
    <property type="project" value="TreeGrafter"/>
</dbReference>
<sequence>MAKESFWSPVSKPTGEELEKVIFLTFLRNIFSTQHASANREAARLERKRHRLSQQKQKGERQEKTAEAWEDEEGGAGPLVHIIASLVHSAGVPYKPPMKEPNTVASEPALVGVEVATSDNTLQPAAEASREGVSAESANVIQKPRSALATLVENARLKEKLQKTEHSEANIDNFKVSPMQHSPRGSARVNLPLEGRDNPSESDQLGDEFGVALPLRHSTDDGSNASSHPAEIPLAKHPSQMSQEEFLRQFKRAPRRGEIGYDAEGVAAAEAVGYVMSGSRNKEKQHYVDSIQRKLHEKEARKLRLQFRKVEDERSDNTMVQAILAMVNAKTHHEGN</sequence>
<evidence type="ECO:0000256" key="1">
    <source>
        <dbReference type="ARBA" id="ARBA00009313"/>
    </source>
</evidence>
<dbReference type="GO" id="GO:0003682">
    <property type="term" value="F:chromatin binding"/>
    <property type="evidence" value="ECO:0007669"/>
    <property type="project" value="InterPro"/>
</dbReference>
<feature type="domain" description="NF-kappa-B-activating protein C-terminal" evidence="3">
    <location>
        <begin position="245"/>
        <end position="328"/>
    </location>
</feature>
<evidence type="ECO:0000256" key="2">
    <source>
        <dbReference type="SAM" id="MobiDB-lite"/>
    </source>
</evidence>
<evidence type="ECO:0000259" key="3">
    <source>
        <dbReference type="Pfam" id="PF06047"/>
    </source>
</evidence>
<dbReference type="AlphaFoldDB" id="A0A422NDG7"/>
<proteinExistence type="inferred from homology"/>
<feature type="region of interest" description="Disordered" evidence="2">
    <location>
        <begin position="175"/>
        <end position="240"/>
    </location>
</feature>
<dbReference type="RefSeq" id="XP_029224866.1">
    <property type="nucleotide sequence ID" value="XM_029375023.1"/>
</dbReference>
<accession>A0A422NDG7</accession>
<dbReference type="PANTHER" id="PTHR13087">
    <property type="entry name" value="NF-KAPPA B ACTIVATING PROTEIN"/>
    <property type="match status" value="1"/>
</dbReference>
<dbReference type="Proteomes" id="UP000284403">
    <property type="component" value="Unassembled WGS sequence"/>
</dbReference>
<dbReference type="GO" id="GO:0005634">
    <property type="term" value="C:nucleus"/>
    <property type="evidence" value="ECO:0007669"/>
    <property type="project" value="TreeGrafter"/>
</dbReference>
<dbReference type="PANTHER" id="PTHR13087:SF0">
    <property type="entry name" value="NFKB ACTIVATING PROTEIN LIKE"/>
    <property type="match status" value="1"/>
</dbReference>
<dbReference type="OrthoDB" id="273141at2759"/>
<evidence type="ECO:0000313" key="5">
    <source>
        <dbReference type="Proteomes" id="UP000284403"/>
    </source>
</evidence>
<gene>
    <name evidence="4" type="ORF">Tco025E_08168</name>
</gene>